<keyword evidence="1" id="KW-1133">Transmembrane helix</keyword>
<keyword evidence="5" id="KW-1185">Reference proteome</keyword>
<dbReference type="InterPro" id="IPR041033">
    <property type="entry name" value="SpaA_PFL_dom_1"/>
</dbReference>
<feature type="transmembrane region" description="Helical" evidence="1">
    <location>
        <begin position="563"/>
        <end position="585"/>
    </location>
</feature>
<protein>
    <submittedName>
        <fullName evidence="4">Peptidase</fullName>
    </submittedName>
</protein>
<gene>
    <name evidence="4" type="ORF">G1C98_0405</name>
</gene>
<feature type="domain" description="SpaA-like prealbumin fold" evidence="3">
    <location>
        <begin position="422"/>
        <end position="511"/>
    </location>
</feature>
<dbReference type="AlphaFoldDB" id="A0A7Y0ESL8"/>
<dbReference type="InterPro" id="IPR026466">
    <property type="entry name" value="Fim_isopep_form_D2_dom"/>
</dbReference>
<dbReference type="InterPro" id="IPR013783">
    <property type="entry name" value="Ig-like_fold"/>
</dbReference>
<reference evidence="4 5" key="1">
    <citation type="submission" date="2020-02" db="EMBL/GenBank/DDBJ databases">
        <title>Characterization of phylogenetic diversity of novel bifidobacterial species isolated in Czech ZOOs.</title>
        <authorList>
            <person name="Lugli G.A."/>
            <person name="Vera N.B."/>
            <person name="Ventura M."/>
        </authorList>
    </citation>
    <scope>NUCLEOTIDE SEQUENCE [LARGE SCALE GENOMIC DNA]</scope>
    <source>
        <strain evidence="4 5">DSM 109960</strain>
    </source>
</reference>
<organism evidence="4 5">
    <name type="scientific">Bifidobacterium erythrocebi</name>
    <dbReference type="NCBI Taxonomy" id="2675325"/>
    <lineage>
        <taxon>Bacteria</taxon>
        <taxon>Bacillati</taxon>
        <taxon>Actinomycetota</taxon>
        <taxon>Actinomycetes</taxon>
        <taxon>Bifidobacteriales</taxon>
        <taxon>Bifidobacteriaceae</taxon>
        <taxon>Bifidobacterium</taxon>
    </lineage>
</organism>
<dbReference type="Proteomes" id="UP000529710">
    <property type="component" value="Unassembled WGS sequence"/>
</dbReference>
<dbReference type="EMBL" id="JAAIIF010000006">
    <property type="protein sequence ID" value="NMM95669.1"/>
    <property type="molecule type" value="Genomic_DNA"/>
</dbReference>
<keyword evidence="2" id="KW-0732">Signal</keyword>
<evidence type="ECO:0000256" key="1">
    <source>
        <dbReference type="SAM" id="Phobius"/>
    </source>
</evidence>
<feature type="signal peptide" evidence="2">
    <location>
        <begin position="1"/>
        <end position="29"/>
    </location>
</feature>
<feature type="chain" id="PRO_5038408143" evidence="2">
    <location>
        <begin position="30"/>
        <end position="595"/>
    </location>
</feature>
<sequence length="595" mass="62239">MHTRTLFAGLIAAAMTLTGLAAGTATASAADTTGTEPAGTETITLNAASSGAVKGHTYRIVQVAGYEHQTYDEDGNLTSLSVVTEPGDVLTGTTQALSDTLGDAGAWNTGDYKDNPMGYIASESELFSSSTAAPWSGNLRTFLSKLAANSDFQKVAGTTFTADTEPYTITGLAAGLYVITDVTAADAYGDGDDKADQKHTNSIPMLVATKSEGKTFKESAAPLGEIVVKNQSTTIDKVIVKNGKEYTGTEEKIGDRVTFRLTSTVPVTTGYSNDRDHPYLFTMTDTMSKGLSDPKVESVTIGGKALAAAADGTEANAGQYQLTTQPNVAYDAADTESKATKLTFDLSEAVYEAGQNATSPKAGDEIVITYTALLNKDAVHANTDNGFSGNPNKVTLSYSHDPASNETHEVPGPEVKVYTFDFGFTKVKADGETSLDGAKFTISKDGAYLRFDKGTGLWSTTSSEHKFAGNGGRFDFAGLGEGTYRIDETDVPTGYLTNMKASFTVTITATDKDDKGNLKSGKYTVSVTQGALGLVSASDNGTASPTVRVKNITSITQLPMTGAAGTTLFTVLAVLVIGAGLAIAIKVRHARKRLG</sequence>
<dbReference type="RefSeq" id="WP_169078780.1">
    <property type="nucleotide sequence ID" value="NZ_JAAIIF010000006.1"/>
</dbReference>
<dbReference type="Gene3D" id="2.60.40.10">
    <property type="entry name" value="Immunoglobulins"/>
    <property type="match status" value="1"/>
</dbReference>
<evidence type="ECO:0000259" key="3">
    <source>
        <dbReference type="Pfam" id="PF17802"/>
    </source>
</evidence>
<evidence type="ECO:0000256" key="2">
    <source>
        <dbReference type="SAM" id="SignalP"/>
    </source>
</evidence>
<accession>A0A7Y0ESL8</accession>
<dbReference type="Gene3D" id="2.60.40.740">
    <property type="match status" value="1"/>
</dbReference>
<evidence type="ECO:0000313" key="4">
    <source>
        <dbReference type="EMBL" id="NMM95669.1"/>
    </source>
</evidence>
<keyword evidence="1" id="KW-0812">Transmembrane</keyword>
<dbReference type="Pfam" id="PF17802">
    <property type="entry name" value="SpaA"/>
    <property type="match status" value="1"/>
</dbReference>
<keyword evidence="1" id="KW-0472">Membrane</keyword>
<dbReference type="NCBIfam" id="TIGR01167">
    <property type="entry name" value="LPXTG_anchor"/>
    <property type="match status" value="1"/>
</dbReference>
<dbReference type="NCBIfam" id="TIGR04226">
    <property type="entry name" value="RrgB_K2N_iso_D2"/>
    <property type="match status" value="1"/>
</dbReference>
<dbReference type="GO" id="GO:0005975">
    <property type="term" value="P:carbohydrate metabolic process"/>
    <property type="evidence" value="ECO:0007669"/>
    <property type="project" value="UniProtKB-ARBA"/>
</dbReference>
<comment type="caution">
    <text evidence="4">The sequence shown here is derived from an EMBL/GenBank/DDBJ whole genome shotgun (WGS) entry which is preliminary data.</text>
</comment>
<evidence type="ECO:0000313" key="5">
    <source>
        <dbReference type="Proteomes" id="UP000529710"/>
    </source>
</evidence>
<name>A0A7Y0ESL8_9BIFI</name>
<proteinExistence type="predicted"/>